<reference evidence="2" key="1">
    <citation type="submission" date="2019-03" db="EMBL/GenBank/DDBJ databases">
        <title>Serratia marcescens strain N2 draft genome.</title>
        <authorList>
            <person name="Yassin A."/>
            <person name="El-Kenawy N."/>
            <person name="Youssef N.H."/>
        </authorList>
    </citation>
    <scope>NUCLEOTIDE SEQUENCE [LARGE SCALE GENOMIC DNA]</scope>
    <source>
        <strain evidence="2">N2</strain>
    </source>
</reference>
<accession>A0A9X8VCU4</accession>
<dbReference type="AlphaFoldDB" id="A0A9X8VCU4"/>
<keyword evidence="1" id="KW-0472">Membrane</keyword>
<protein>
    <submittedName>
        <fullName evidence="2">Uncharacterized protein</fullName>
    </submittedName>
</protein>
<feature type="transmembrane region" description="Helical" evidence="1">
    <location>
        <begin position="46"/>
        <end position="71"/>
    </location>
</feature>
<proteinExistence type="predicted"/>
<sequence length="76" mass="8220">MQAVGAFYFLHLDEGKGEPVVNLNIGEWIVKALELFEKSKILRKMYYAGLLCVALYVLAKALPGIAAIIAASNHGG</sequence>
<evidence type="ECO:0000256" key="1">
    <source>
        <dbReference type="SAM" id="Phobius"/>
    </source>
</evidence>
<organism evidence="2">
    <name type="scientific">Serratia marcescens</name>
    <dbReference type="NCBI Taxonomy" id="615"/>
    <lineage>
        <taxon>Bacteria</taxon>
        <taxon>Pseudomonadati</taxon>
        <taxon>Pseudomonadota</taxon>
        <taxon>Gammaproteobacteria</taxon>
        <taxon>Enterobacterales</taxon>
        <taxon>Yersiniaceae</taxon>
        <taxon>Serratia</taxon>
    </lineage>
</organism>
<evidence type="ECO:0000313" key="2">
    <source>
        <dbReference type="EMBL" id="TFU54851.1"/>
    </source>
</evidence>
<gene>
    <name evidence="2" type="ORF">E0L31_26790</name>
</gene>
<keyword evidence="1" id="KW-0812">Transmembrane</keyword>
<dbReference type="EMBL" id="SPSG01003714">
    <property type="protein sequence ID" value="TFU54851.1"/>
    <property type="molecule type" value="Genomic_DNA"/>
</dbReference>
<keyword evidence="1" id="KW-1133">Transmembrane helix</keyword>
<name>A0A9X8VCU4_SERMA</name>
<comment type="caution">
    <text evidence="2">The sequence shown here is derived from an EMBL/GenBank/DDBJ whole genome shotgun (WGS) entry which is preliminary data.</text>
</comment>